<evidence type="ECO:0000256" key="4">
    <source>
        <dbReference type="PROSITE-ProRule" id="PRU00803"/>
    </source>
</evidence>
<evidence type="ECO:0000313" key="6">
    <source>
        <dbReference type="EMBL" id="MPC32934.1"/>
    </source>
</evidence>
<keyword evidence="3" id="KW-0325">Glycoprotein</keyword>
<evidence type="ECO:0000313" key="7">
    <source>
        <dbReference type="Proteomes" id="UP000324222"/>
    </source>
</evidence>
<dbReference type="Gene3D" id="2.130.10.130">
    <property type="entry name" value="Integrin alpha, N-terminal"/>
    <property type="match status" value="1"/>
</dbReference>
<dbReference type="PRINTS" id="PR01185">
    <property type="entry name" value="INTEGRINA"/>
</dbReference>
<sequence length="438" mass="47661">MVIDLSSHTLPSWAAIKSMSYLNTGSCQFGISAAHLKMPAIARPAMTSWDIRALIGQNRLPAMINSAIAFSAIARLFRPQLGAIAEGDTWEVGLDPDPEKYDLKYMGSGLPNSVYLGYSVASFKFAGQNAIVSSIPRSKDDTISTEGEMLGPAILVLTQNPDDNKLKVSYRISPSKASNITFAFFGYSLATLDMNGDGLEDLAVGAPFYNSEGGPYDQGAIFIYMQIGPEYDVYKMEEEDNAPQRKGSKLFSRFGSCLAAIGDLDGDGYEGTFDSDVHNLAVGAPFEEVGSGEDAATGVVYIYMGSEEGLGKDDTRQIIKATPKHFGFGSSIAQQVPSIEGQGYDLAIGAYDSDTVLVFKSKEVVNVTWSMAFIGKIDLSKNECICGQFGQLCPCIGLEVCLEYYKKIVKYEDNIKLGKFKNVFHRILNIFYVNKMCS</sequence>
<dbReference type="SUPFAM" id="SSF69318">
    <property type="entry name" value="Integrin alpha N-terminal domain"/>
    <property type="match status" value="1"/>
</dbReference>
<dbReference type="GO" id="GO:0005178">
    <property type="term" value="F:integrin binding"/>
    <property type="evidence" value="ECO:0007669"/>
    <property type="project" value="TreeGrafter"/>
</dbReference>
<dbReference type="GO" id="GO:0033627">
    <property type="term" value="P:cell adhesion mediated by integrin"/>
    <property type="evidence" value="ECO:0007669"/>
    <property type="project" value="TreeGrafter"/>
</dbReference>
<dbReference type="PROSITE" id="PS51470">
    <property type="entry name" value="FG_GAP"/>
    <property type="match status" value="2"/>
</dbReference>
<proteinExistence type="inferred from homology"/>
<dbReference type="InterPro" id="IPR013519">
    <property type="entry name" value="Int_alpha_beta-p"/>
</dbReference>
<feature type="repeat" description="FG-GAP" evidence="4">
    <location>
        <begin position="171"/>
        <end position="233"/>
    </location>
</feature>
<keyword evidence="1" id="KW-0732">Signal</keyword>
<evidence type="ECO:0000256" key="1">
    <source>
        <dbReference type="ARBA" id="ARBA00022729"/>
    </source>
</evidence>
<dbReference type="OrthoDB" id="5573735at2759"/>
<dbReference type="Proteomes" id="UP000324222">
    <property type="component" value="Unassembled WGS sequence"/>
</dbReference>
<dbReference type="InterPro" id="IPR013517">
    <property type="entry name" value="FG-GAP"/>
</dbReference>
<organism evidence="6 7">
    <name type="scientific">Portunus trituberculatus</name>
    <name type="common">Swimming crab</name>
    <name type="synonym">Neptunus trituberculatus</name>
    <dbReference type="NCBI Taxonomy" id="210409"/>
    <lineage>
        <taxon>Eukaryota</taxon>
        <taxon>Metazoa</taxon>
        <taxon>Ecdysozoa</taxon>
        <taxon>Arthropoda</taxon>
        <taxon>Crustacea</taxon>
        <taxon>Multicrustacea</taxon>
        <taxon>Malacostraca</taxon>
        <taxon>Eumalacostraca</taxon>
        <taxon>Eucarida</taxon>
        <taxon>Decapoda</taxon>
        <taxon>Pleocyemata</taxon>
        <taxon>Brachyura</taxon>
        <taxon>Eubrachyura</taxon>
        <taxon>Portunoidea</taxon>
        <taxon>Portunidae</taxon>
        <taxon>Portuninae</taxon>
        <taxon>Portunus</taxon>
    </lineage>
</organism>
<name>A0A5B7EK93_PORTR</name>
<dbReference type="GO" id="GO:0009897">
    <property type="term" value="C:external side of plasma membrane"/>
    <property type="evidence" value="ECO:0007669"/>
    <property type="project" value="TreeGrafter"/>
</dbReference>
<dbReference type="GO" id="GO:0098609">
    <property type="term" value="P:cell-cell adhesion"/>
    <property type="evidence" value="ECO:0007669"/>
    <property type="project" value="TreeGrafter"/>
</dbReference>
<comment type="subcellular location">
    <subcellularLocation>
        <location evidence="5">Membrane</location>
        <topology evidence="5">Single-pass type I membrane protein</topology>
    </subcellularLocation>
</comment>
<accession>A0A5B7EK93</accession>
<evidence type="ECO:0000256" key="2">
    <source>
        <dbReference type="ARBA" id="ARBA00022737"/>
    </source>
</evidence>
<dbReference type="PANTHER" id="PTHR23220:SF122">
    <property type="entry name" value="INTEGRIN ALPHA-PS1"/>
    <property type="match status" value="1"/>
</dbReference>
<gene>
    <name evidence="6" type="primary">Itga5</name>
    <name evidence="6" type="ORF">E2C01_026269</name>
</gene>
<dbReference type="InterPro" id="IPR028994">
    <property type="entry name" value="Integrin_alpha_N"/>
</dbReference>
<comment type="similarity">
    <text evidence="5">Belongs to the integrin alpha chain family.</text>
</comment>
<keyword evidence="5 6" id="KW-0401">Integrin</keyword>
<dbReference type="AlphaFoldDB" id="A0A5B7EK93"/>
<dbReference type="Pfam" id="PF01839">
    <property type="entry name" value="FG-GAP"/>
    <property type="match status" value="1"/>
</dbReference>
<keyword evidence="7" id="KW-1185">Reference proteome</keyword>
<reference evidence="6 7" key="1">
    <citation type="submission" date="2019-05" db="EMBL/GenBank/DDBJ databases">
        <title>Another draft genome of Portunus trituberculatus and its Hox gene families provides insights of decapod evolution.</title>
        <authorList>
            <person name="Jeong J.-H."/>
            <person name="Song I."/>
            <person name="Kim S."/>
            <person name="Choi T."/>
            <person name="Kim D."/>
            <person name="Ryu S."/>
            <person name="Kim W."/>
        </authorList>
    </citation>
    <scope>NUCLEOTIDE SEQUENCE [LARGE SCALE GENOMIC DNA]</scope>
    <source>
        <tissue evidence="6">Muscle</tissue>
    </source>
</reference>
<dbReference type="GO" id="GO:0007229">
    <property type="term" value="P:integrin-mediated signaling pathway"/>
    <property type="evidence" value="ECO:0007669"/>
    <property type="project" value="UniProtKB-KW"/>
</dbReference>
<keyword evidence="5" id="KW-0130">Cell adhesion</keyword>
<keyword evidence="2" id="KW-0677">Repeat</keyword>
<dbReference type="SMART" id="SM00191">
    <property type="entry name" value="Int_alpha"/>
    <property type="match status" value="2"/>
</dbReference>
<evidence type="ECO:0000256" key="5">
    <source>
        <dbReference type="RuleBase" id="RU003762"/>
    </source>
</evidence>
<dbReference type="PANTHER" id="PTHR23220">
    <property type="entry name" value="INTEGRIN ALPHA"/>
    <property type="match status" value="1"/>
</dbReference>
<evidence type="ECO:0000256" key="3">
    <source>
        <dbReference type="ARBA" id="ARBA00023180"/>
    </source>
</evidence>
<protein>
    <submittedName>
        <fullName evidence="6">Integrin alpha-5</fullName>
    </submittedName>
</protein>
<keyword evidence="5" id="KW-0675">Receptor</keyword>
<feature type="repeat" description="FG-GAP" evidence="4">
    <location>
        <begin position="240"/>
        <end position="312"/>
    </location>
</feature>
<dbReference type="GO" id="GO:0007160">
    <property type="term" value="P:cell-matrix adhesion"/>
    <property type="evidence" value="ECO:0007669"/>
    <property type="project" value="TreeGrafter"/>
</dbReference>
<comment type="caution">
    <text evidence="6">The sequence shown here is derived from an EMBL/GenBank/DDBJ whole genome shotgun (WGS) entry which is preliminary data.</text>
</comment>
<dbReference type="GO" id="GO:0008305">
    <property type="term" value="C:integrin complex"/>
    <property type="evidence" value="ECO:0007669"/>
    <property type="project" value="InterPro"/>
</dbReference>
<dbReference type="EMBL" id="VSRR010002727">
    <property type="protein sequence ID" value="MPC32934.1"/>
    <property type="molecule type" value="Genomic_DNA"/>
</dbReference>
<dbReference type="InterPro" id="IPR000413">
    <property type="entry name" value="Integrin_alpha"/>
</dbReference>